<accession>A0AAD8DII8</accession>
<dbReference type="Proteomes" id="UP001234581">
    <property type="component" value="Unassembled WGS sequence"/>
</dbReference>
<organism evidence="2 3">
    <name type="scientific">Lichtheimia ornata</name>
    <dbReference type="NCBI Taxonomy" id="688661"/>
    <lineage>
        <taxon>Eukaryota</taxon>
        <taxon>Fungi</taxon>
        <taxon>Fungi incertae sedis</taxon>
        <taxon>Mucoromycota</taxon>
        <taxon>Mucoromycotina</taxon>
        <taxon>Mucoromycetes</taxon>
        <taxon>Mucorales</taxon>
        <taxon>Lichtheimiaceae</taxon>
        <taxon>Lichtheimia</taxon>
    </lineage>
</organism>
<dbReference type="GeneID" id="83208582"/>
<feature type="region of interest" description="Disordered" evidence="1">
    <location>
        <begin position="207"/>
        <end position="242"/>
    </location>
</feature>
<feature type="region of interest" description="Disordered" evidence="1">
    <location>
        <begin position="1"/>
        <end position="70"/>
    </location>
</feature>
<protein>
    <recommendedName>
        <fullName evidence="4">MADF domain-containing protein</fullName>
    </recommendedName>
</protein>
<gene>
    <name evidence="2" type="ORF">O0I10_001164</name>
</gene>
<proteinExistence type="predicted"/>
<feature type="region of interest" description="Disordered" evidence="1">
    <location>
        <begin position="326"/>
        <end position="357"/>
    </location>
</feature>
<comment type="caution">
    <text evidence="2">The sequence shown here is derived from an EMBL/GenBank/DDBJ whole genome shotgun (WGS) entry which is preliminary data.</text>
</comment>
<name>A0AAD8DII8_9FUNG</name>
<evidence type="ECO:0000313" key="2">
    <source>
        <dbReference type="EMBL" id="KAJ8662987.1"/>
    </source>
</evidence>
<feature type="compositionally biased region" description="Basic and acidic residues" evidence="1">
    <location>
        <begin position="344"/>
        <end position="357"/>
    </location>
</feature>
<dbReference type="EMBL" id="JARTCD010000003">
    <property type="protein sequence ID" value="KAJ8662987.1"/>
    <property type="molecule type" value="Genomic_DNA"/>
</dbReference>
<sequence length="357" mass="41297">MLKTNNKQPIPGTSVFSLAELPSADTTTTLASSDDQTRHSNHEDGATHHPENSASSNVENDAANTTPPVRWGRERTELFIAIMTEQYPKMLLNDDPSDDLPIWHDVDRLFRERIENEETGDDPQAFLSNINMRRLQKKWDKLIDRYIDYHSRNNIKGVGGTHPNITWPYFDAVGKATKDDRTVYPRYTIESLRPDGTNGTHVTILEIEDEPPQQQQQEADNTPTTRKRGRDDNDNDDDDDVMVPLSQVRRLLEESTGKQEQMFEDFLAKMEARNEEAHRMYLEKLLEVEDRHDREWKELMKRQDRCHKMHMDELERTISALEKCCQDAGIPIPPSKDIGDEDDSDKRDPTLSNNDKQ</sequence>
<evidence type="ECO:0008006" key="4">
    <source>
        <dbReference type="Google" id="ProtNLM"/>
    </source>
</evidence>
<feature type="compositionally biased region" description="Low complexity" evidence="1">
    <location>
        <begin position="23"/>
        <end position="34"/>
    </location>
</feature>
<dbReference type="AlphaFoldDB" id="A0AAD8DII8"/>
<evidence type="ECO:0000313" key="3">
    <source>
        <dbReference type="Proteomes" id="UP001234581"/>
    </source>
</evidence>
<feature type="compositionally biased region" description="Basic and acidic residues" evidence="1">
    <location>
        <begin position="35"/>
        <end position="51"/>
    </location>
</feature>
<keyword evidence="3" id="KW-1185">Reference proteome</keyword>
<dbReference type="RefSeq" id="XP_058347899.1">
    <property type="nucleotide sequence ID" value="XM_058481261.1"/>
</dbReference>
<reference evidence="2 3" key="1">
    <citation type="submission" date="2023-03" db="EMBL/GenBank/DDBJ databases">
        <title>Genome sequence of Lichtheimia ornata CBS 291.66.</title>
        <authorList>
            <person name="Mohabir J.T."/>
            <person name="Shea T.P."/>
            <person name="Kurbessoian T."/>
            <person name="Berby B."/>
            <person name="Fontaine J."/>
            <person name="Livny J."/>
            <person name="Gnirke A."/>
            <person name="Stajich J.E."/>
            <person name="Cuomo C.A."/>
        </authorList>
    </citation>
    <scope>NUCLEOTIDE SEQUENCE [LARGE SCALE GENOMIC DNA]</scope>
    <source>
        <strain evidence="2">CBS 291.66</strain>
    </source>
</reference>
<evidence type="ECO:0000256" key="1">
    <source>
        <dbReference type="SAM" id="MobiDB-lite"/>
    </source>
</evidence>
<feature type="compositionally biased region" description="Polar residues" evidence="1">
    <location>
        <begin position="52"/>
        <end position="67"/>
    </location>
</feature>